<organism evidence="6 7">
    <name type="scientific">Menidia menidia</name>
    <name type="common">Atlantic silverside</name>
    <dbReference type="NCBI Taxonomy" id="238744"/>
    <lineage>
        <taxon>Eukaryota</taxon>
        <taxon>Metazoa</taxon>
        <taxon>Chordata</taxon>
        <taxon>Craniata</taxon>
        <taxon>Vertebrata</taxon>
        <taxon>Euteleostomi</taxon>
        <taxon>Actinopterygii</taxon>
        <taxon>Neopterygii</taxon>
        <taxon>Teleostei</taxon>
        <taxon>Neoteleostei</taxon>
        <taxon>Acanthomorphata</taxon>
        <taxon>Ovalentaria</taxon>
        <taxon>Atherinomorphae</taxon>
        <taxon>Atheriniformes</taxon>
        <taxon>Atherinopsidae</taxon>
        <taxon>Menidiinae</taxon>
        <taxon>Menidia</taxon>
    </lineage>
</organism>
<comment type="function">
    <text evidence="3">Probable oxidoreductase.</text>
</comment>
<evidence type="ECO:0000313" key="7">
    <source>
        <dbReference type="Proteomes" id="UP000677803"/>
    </source>
</evidence>
<dbReference type="PANTHER" id="PTHR11645:SF58">
    <property type="entry name" value="NADP-DEPENDENT OXIDOREDUCTASE DOMAIN-CONTAINING PROTEIN 1"/>
    <property type="match status" value="1"/>
</dbReference>
<reference evidence="6" key="1">
    <citation type="submission" date="2021-05" db="EMBL/GenBank/DDBJ databases">
        <authorList>
            <person name="Tigano A."/>
        </authorList>
    </citation>
    <scope>NUCLEOTIDE SEQUENCE</scope>
</reference>
<dbReference type="SUPFAM" id="SSF51735">
    <property type="entry name" value="NAD(P)-binding Rossmann-fold domains"/>
    <property type="match status" value="1"/>
</dbReference>
<comment type="similarity">
    <text evidence="1">Belongs to the pyrroline-5-carboxylate reductase family.</text>
</comment>
<dbReference type="PANTHER" id="PTHR11645">
    <property type="entry name" value="PYRROLINE-5-CARBOXYLATE REDUCTASE"/>
    <property type="match status" value="1"/>
</dbReference>
<dbReference type="AlphaFoldDB" id="A0A8S4ACI0"/>
<evidence type="ECO:0000256" key="1">
    <source>
        <dbReference type="ARBA" id="ARBA00005525"/>
    </source>
</evidence>
<dbReference type="Gene3D" id="3.40.50.720">
    <property type="entry name" value="NAD(P)-binding Rossmann-like Domain"/>
    <property type="match status" value="1"/>
</dbReference>
<protein>
    <recommendedName>
        <fullName evidence="4">NADP-dependent oxidoreductase domain-containing protein 1</fullName>
    </recommendedName>
</protein>
<dbReference type="Proteomes" id="UP000677803">
    <property type="component" value="Unassembled WGS sequence"/>
</dbReference>
<proteinExistence type="inferred from homology"/>
<dbReference type="GO" id="GO:0055129">
    <property type="term" value="P:L-proline biosynthetic process"/>
    <property type="evidence" value="ECO:0007669"/>
    <property type="project" value="TreeGrafter"/>
</dbReference>
<dbReference type="FunFam" id="3.40.50.720:FF:000447">
    <property type="entry name" value="NADP dependent oxidoreductase domain containing 1"/>
    <property type="match status" value="1"/>
</dbReference>
<keyword evidence="7" id="KW-1185">Reference proteome</keyword>
<feature type="domain" description="Pyrroline-5-carboxylate reductase catalytic N-terminal" evidence="5">
    <location>
        <begin position="73"/>
        <end position="160"/>
    </location>
</feature>
<dbReference type="Pfam" id="PF03807">
    <property type="entry name" value="F420_oxidored"/>
    <property type="match status" value="1"/>
</dbReference>
<gene>
    <name evidence="6" type="ORF">MMEN_LOCUS3106</name>
</gene>
<evidence type="ECO:0000256" key="3">
    <source>
        <dbReference type="ARBA" id="ARBA00054560"/>
    </source>
</evidence>
<dbReference type="InterPro" id="IPR036291">
    <property type="entry name" value="NAD(P)-bd_dom_sf"/>
</dbReference>
<comment type="caution">
    <text evidence="6">The sequence shown here is derived from an EMBL/GenBank/DDBJ whole genome shotgun (WGS) entry which is preliminary data.</text>
</comment>
<sequence length="339" mass="36573">MDSMLGLGSLSFESGLTDDEKKLLYLRARATGLTFCGCAHAAFVCELIHSLRCNIRGHTAVTGAPADDADLSVGVLGMGHLGKQLLLGLLENTSIKPPQIKVSTRNPESAAEHLPKGVECFFNNGRLAARADILFLCCLPSHLPKVCADLRSHLSKRCLVYSFASAVPVSRLAELLGHDFIVKPQYEFPTCDSGDVWLSCPRLGSAWKDPLLIEASCPLTTKGGITLGLSWVCAVLYSLLNVCTSAGLGSSLALSLINNMFQDKWTNSVQLNVKSFISSACAAVLLSDASFPWIPLTDAQTRDTPLLRFLSSSRPMQQGIAAVYKSHMERGLKRDFSPS</sequence>
<evidence type="ECO:0000313" key="6">
    <source>
        <dbReference type="EMBL" id="CAG5866373.1"/>
    </source>
</evidence>
<name>A0A8S4ACI0_9TELE</name>
<dbReference type="EMBL" id="CAJRST010002224">
    <property type="protein sequence ID" value="CAG5866373.1"/>
    <property type="molecule type" value="Genomic_DNA"/>
</dbReference>
<dbReference type="InterPro" id="IPR028939">
    <property type="entry name" value="P5C_Rdtase_cat_N"/>
</dbReference>
<evidence type="ECO:0000256" key="2">
    <source>
        <dbReference type="ARBA" id="ARBA00023002"/>
    </source>
</evidence>
<accession>A0A8S4ACI0</accession>
<evidence type="ECO:0000256" key="4">
    <source>
        <dbReference type="ARBA" id="ARBA00072230"/>
    </source>
</evidence>
<dbReference type="OrthoDB" id="195672at2759"/>
<dbReference type="GO" id="GO:0004735">
    <property type="term" value="F:pyrroline-5-carboxylate reductase activity"/>
    <property type="evidence" value="ECO:0007669"/>
    <property type="project" value="TreeGrafter"/>
</dbReference>
<evidence type="ECO:0000259" key="5">
    <source>
        <dbReference type="Pfam" id="PF03807"/>
    </source>
</evidence>
<keyword evidence="2" id="KW-0560">Oxidoreductase</keyword>